<evidence type="ECO:0000259" key="1">
    <source>
        <dbReference type="PROSITE" id="PS50011"/>
    </source>
</evidence>
<dbReference type="GO" id="GO:0005524">
    <property type="term" value="F:ATP binding"/>
    <property type="evidence" value="ECO:0007669"/>
    <property type="project" value="InterPro"/>
</dbReference>
<proteinExistence type="predicted"/>
<evidence type="ECO:0000313" key="2">
    <source>
        <dbReference type="EMBL" id="OXB06749.1"/>
    </source>
</evidence>
<dbReference type="GO" id="GO:0004672">
    <property type="term" value="F:protein kinase activity"/>
    <property type="evidence" value="ECO:0007669"/>
    <property type="project" value="InterPro"/>
</dbReference>
<accession>A0AB36P7B5</accession>
<keyword evidence="4" id="KW-1185">Reference proteome</keyword>
<sequence length="238" mass="27963">MIGENILGKIKYKVTKKLLEDQGNRPNANIYICEDEKGKKYILKHFYSKSPVSFIGYSKYNHYGRRRDGSSKVFNEIQEKNSQYHFLLKHIERIKHKNKWLIILEYIEGSTLSEFIKTNHSKDFNKVNIVIEQFGLELKKWHASKFAHGDPHLDNVMVSIQNNETYIIKLIDYGQLHHPDFHYCKKVNCFHNTGKRINEDLKNNSNKLGKGFLNGLIDLEKSLNMPNMLTPIFNKAYN</sequence>
<reference evidence="2 5" key="1">
    <citation type="submission" date="2016-11" db="EMBL/GenBank/DDBJ databases">
        <title>Whole genomes of Flavobacteriaceae.</title>
        <authorList>
            <person name="Stine C."/>
            <person name="Li C."/>
            <person name="Tadesse D."/>
        </authorList>
    </citation>
    <scope>NUCLEOTIDE SEQUENCE [LARGE SCALE GENOMIC DNA]</scope>
    <source>
        <strain evidence="2 5">ATCC 19366</strain>
    </source>
</reference>
<gene>
    <name evidence="2" type="ORF">B0A72_04545</name>
    <name evidence="3" type="ORF">SAMN05444387_0615</name>
</gene>
<dbReference type="Pfam" id="PF00069">
    <property type="entry name" value="Pkinase"/>
    <property type="match status" value="1"/>
</dbReference>
<reference evidence="3 4" key="2">
    <citation type="submission" date="2016-11" db="EMBL/GenBank/DDBJ databases">
        <authorList>
            <person name="Varghese N."/>
            <person name="Submissions S."/>
        </authorList>
    </citation>
    <scope>NUCLEOTIDE SEQUENCE [LARGE SCALE GENOMIC DNA]</scope>
    <source>
        <strain evidence="3 4">DSM 6368</strain>
    </source>
</reference>
<organism evidence="2 5">
    <name type="scientific">Flavobacterium pectinovorum</name>
    <dbReference type="NCBI Taxonomy" id="29533"/>
    <lineage>
        <taxon>Bacteria</taxon>
        <taxon>Pseudomonadati</taxon>
        <taxon>Bacteroidota</taxon>
        <taxon>Flavobacteriia</taxon>
        <taxon>Flavobacteriales</taxon>
        <taxon>Flavobacteriaceae</taxon>
        <taxon>Flavobacterium</taxon>
    </lineage>
</organism>
<dbReference type="RefSeq" id="WP_073393656.1">
    <property type="nucleotide sequence ID" value="NZ_FRBX01000001.1"/>
</dbReference>
<name>A0AB36P7B5_9FLAO</name>
<evidence type="ECO:0000313" key="5">
    <source>
        <dbReference type="Proteomes" id="UP000198431"/>
    </source>
</evidence>
<dbReference type="SUPFAM" id="SSF56112">
    <property type="entry name" value="Protein kinase-like (PK-like)"/>
    <property type="match status" value="1"/>
</dbReference>
<protein>
    <submittedName>
        <fullName evidence="3">Protein kinase domain-containing protein</fullName>
    </submittedName>
</protein>
<dbReference type="Gene3D" id="1.10.510.10">
    <property type="entry name" value="Transferase(Phosphotransferase) domain 1"/>
    <property type="match status" value="1"/>
</dbReference>
<feature type="domain" description="Protein kinase" evidence="1">
    <location>
        <begin position="1"/>
        <end position="238"/>
    </location>
</feature>
<evidence type="ECO:0000313" key="4">
    <source>
        <dbReference type="Proteomes" id="UP000184216"/>
    </source>
</evidence>
<dbReference type="EMBL" id="MUHB01000005">
    <property type="protein sequence ID" value="OXB06749.1"/>
    <property type="molecule type" value="Genomic_DNA"/>
</dbReference>
<evidence type="ECO:0000313" key="3">
    <source>
        <dbReference type="EMBL" id="SHL44128.1"/>
    </source>
</evidence>
<dbReference type="InterPro" id="IPR011009">
    <property type="entry name" value="Kinase-like_dom_sf"/>
</dbReference>
<dbReference type="Proteomes" id="UP000184216">
    <property type="component" value="Unassembled WGS sequence"/>
</dbReference>
<dbReference type="EMBL" id="FRBX01000001">
    <property type="protein sequence ID" value="SHL44128.1"/>
    <property type="molecule type" value="Genomic_DNA"/>
</dbReference>
<comment type="caution">
    <text evidence="2">The sequence shown here is derived from an EMBL/GenBank/DDBJ whole genome shotgun (WGS) entry which is preliminary data.</text>
</comment>
<dbReference type="Proteomes" id="UP000198431">
    <property type="component" value="Unassembled WGS sequence"/>
</dbReference>
<dbReference type="InterPro" id="IPR000719">
    <property type="entry name" value="Prot_kinase_dom"/>
</dbReference>
<dbReference type="PROSITE" id="PS50011">
    <property type="entry name" value="PROTEIN_KINASE_DOM"/>
    <property type="match status" value="1"/>
</dbReference>
<dbReference type="AlphaFoldDB" id="A0AB36P7B5"/>
<keyword evidence="3" id="KW-0418">Kinase</keyword>
<keyword evidence="3" id="KW-0808">Transferase</keyword>